<dbReference type="InterPro" id="IPR001510">
    <property type="entry name" value="Znf_PARP"/>
</dbReference>
<comment type="subcellular location">
    <subcellularLocation>
        <location evidence="1">Nucleus</location>
    </subcellularLocation>
</comment>
<feature type="compositionally biased region" description="Polar residues" evidence="6">
    <location>
        <begin position="1"/>
        <end position="10"/>
    </location>
</feature>
<name>A0A448ZR68_9STRA</name>
<evidence type="ECO:0000256" key="4">
    <source>
        <dbReference type="ARBA" id="ARBA00022833"/>
    </source>
</evidence>
<organism evidence="8 9">
    <name type="scientific">Pseudo-nitzschia multistriata</name>
    <dbReference type="NCBI Taxonomy" id="183589"/>
    <lineage>
        <taxon>Eukaryota</taxon>
        <taxon>Sar</taxon>
        <taxon>Stramenopiles</taxon>
        <taxon>Ochrophyta</taxon>
        <taxon>Bacillariophyta</taxon>
        <taxon>Bacillariophyceae</taxon>
        <taxon>Bacillariophycidae</taxon>
        <taxon>Bacillariales</taxon>
        <taxon>Bacillariaceae</taxon>
        <taxon>Pseudo-nitzschia</taxon>
    </lineage>
</organism>
<feature type="compositionally biased region" description="Acidic residues" evidence="6">
    <location>
        <begin position="111"/>
        <end position="141"/>
    </location>
</feature>
<evidence type="ECO:0000256" key="5">
    <source>
        <dbReference type="ARBA" id="ARBA00023242"/>
    </source>
</evidence>
<dbReference type="PROSITE" id="PS50064">
    <property type="entry name" value="ZF_PARP_2"/>
    <property type="match status" value="1"/>
</dbReference>
<feature type="region of interest" description="Disordered" evidence="6">
    <location>
        <begin position="334"/>
        <end position="392"/>
    </location>
</feature>
<evidence type="ECO:0000256" key="2">
    <source>
        <dbReference type="ARBA" id="ARBA00022723"/>
    </source>
</evidence>
<dbReference type="EMBL" id="CAACVS010000648">
    <property type="protein sequence ID" value="VEU44540.1"/>
    <property type="molecule type" value="Genomic_DNA"/>
</dbReference>
<feature type="region of interest" description="Disordered" evidence="6">
    <location>
        <begin position="1"/>
        <end position="28"/>
    </location>
</feature>
<keyword evidence="3" id="KW-0863">Zinc-finger</keyword>
<dbReference type="Proteomes" id="UP000291116">
    <property type="component" value="Unassembled WGS sequence"/>
</dbReference>
<evidence type="ECO:0000256" key="3">
    <source>
        <dbReference type="ARBA" id="ARBA00022771"/>
    </source>
</evidence>
<dbReference type="GO" id="GO:0008270">
    <property type="term" value="F:zinc ion binding"/>
    <property type="evidence" value="ECO:0007669"/>
    <property type="project" value="UniProtKB-KW"/>
</dbReference>
<dbReference type="SMART" id="SM01336">
    <property type="entry name" value="zf-PARP"/>
    <property type="match status" value="1"/>
</dbReference>
<keyword evidence="9" id="KW-1185">Reference proteome</keyword>
<proteinExistence type="predicted"/>
<feature type="compositionally biased region" description="Low complexity" evidence="6">
    <location>
        <begin position="162"/>
        <end position="176"/>
    </location>
</feature>
<feature type="region of interest" description="Disordered" evidence="6">
    <location>
        <begin position="49"/>
        <end position="181"/>
    </location>
</feature>
<evidence type="ECO:0000313" key="8">
    <source>
        <dbReference type="EMBL" id="VEU44540.1"/>
    </source>
</evidence>
<evidence type="ECO:0000313" key="9">
    <source>
        <dbReference type="Proteomes" id="UP000291116"/>
    </source>
</evidence>
<evidence type="ECO:0000256" key="1">
    <source>
        <dbReference type="ARBA" id="ARBA00004123"/>
    </source>
</evidence>
<sequence length="441" mass="48810">MEVKVSSTPSENDRGGADDHTSNLSEYEKLRLQKIKRNEDRMKELGLFRTKEALKKKKTGTKKEKTSRVSPELPQRRSSRKRKSVANYSAEQVIPMYSDEEDLESDRPNTDDEDEIEDAKDDYEISDNDNDDDSDREDEDESYLKPKPQKKRKRSEVDKPSDSGAAATSKSTSTRDSAIDTTSFDCVNPKGGLTLEYAKTGRSKCRKCRNPIEKGKPRVGMEAWIVGRNCITWQCPECLLDNLCCAYEKSGTGKGKCKSTHRPFAKGKLKVGIRCHTATSYYHVGAVVDVLNNVVDLMVSDRNKSYTGFELSVDSIDGTKKLSPEDRAQLASVLQGVSPNRDGPASKRTATPVGASEKAKKNASPRTGAKAKADKGARMGSQPSAGAKTNARGRVEWKFGGRTCYGTLLPSMETKTHCYARTQRGNTKTLAKGKDYWSVLA</sequence>
<dbReference type="GO" id="GO:0003677">
    <property type="term" value="F:DNA binding"/>
    <property type="evidence" value="ECO:0007669"/>
    <property type="project" value="InterPro"/>
</dbReference>
<keyword evidence="4" id="KW-0862">Zinc</keyword>
<accession>A0A448ZR68</accession>
<dbReference type="Gene3D" id="3.30.1740.10">
    <property type="entry name" value="Zinc finger, PARP-type"/>
    <property type="match status" value="2"/>
</dbReference>
<feature type="compositionally biased region" description="Basic and acidic residues" evidence="6">
    <location>
        <begin position="11"/>
        <end position="28"/>
    </location>
</feature>
<evidence type="ECO:0000259" key="7">
    <source>
        <dbReference type="PROSITE" id="PS50064"/>
    </source>
</evidence>
<dbReference type="AlphaFoldDB" id="A0A448ZR68"/>
<reference evidence="8 9" key="1">
    <citation type="submission" date="2019-01" db="EMBL/GenBank/DDBJ databases">
        <authorList>
            <person name="Ferrante I. M."/>
        </authorList>
    </citation>
    <scope>NUCLEOTIDE SEQUENCE [LARGE SCALE GENOMIC DNA]</scope>
    <source>
        <strain evidence="8 9">B856</strain>
    </source>
</reference>
<feature type="domain" description="PARP-type" evidence="7">
    <location>
        <begin position="193"/>
        <end position="220"/>
    </location>
</feature>
<protein>
    <recommendedName>
        <fullName evidence="7">PARP-type domain-containing protein</fullName>
    </recommendedName>
</protein>
<dbReference type="InterPro" id="IPR036957">
    <property type="entry name" value="Znf_PARP_sf"/>
</dbReference>
<dbReference type="SUPFAM" id="SSF57716">
    <property type="entry name" value="Glucocorticoid receptor-like (DNA-binding domain)"/>
    <property type="match status" value="1"/>
</dbReference>
<keyword evidence="5" id="KW-0539">Nucleus</keyword>
<keyword evidence="2" id="KW-0479">Metal-binding</keyword>
<evidence type="ECO:0000256" key="6">
    <source>
        <dbReference type="SAM" id="MobiDB-lite"/>
    </source>
</evidence>
<gene>
    <name evidence="8" type="ORF">PSNMU_V1.4_AUG-EV-PASAV3_0115570</name>
</gene>
<dbReference type="OrthoDB" id="49663at2759"/>
<dbReference type="GO" id="GO:0005634">
    <property type="term" value="C:nucleus"/>
    <property type="evidence" value="ECO:0007669"/>
    <property type="project" value="UniProtKB-SubCell"/>
</dbReference>